<feature type="transmembrane region" description="Helical" evidence="5">
    <location>
        <begin position="22"/>
        <end position="46"/>
    </location>
</feature>
<feature type="transmembrane region" description="Helical" evidence="5">
    <location>
        <begin position="149"/>
        <end position="169"/>
    </location>
</feature>
<dbReference type="Proteomes" id="UP000095281">
    <property type="component" value="Unplaced"/>
</dbReference>
<dbReference type="GO" id="GO:0016020">
    <property type="term" value="C:membrane"/>
    <property type="evidence" value="ECO:0007669"/>
    <property type="project" value="UniProtKB-SubCell"/>
</dbReference>
<dbReference type="Gene3D" id="1.20.1070.10">
    <property type="entry name" value="Rhodopsin 7-helix transmembrane proteins"/>
    <property type="match status" value="1"/>
</dbReference>
<sequence>MSIQKQTLFDVYGDKGLPTDLIAINVFRIAIATIGIFLNASVVYVTFKCKTLKSPCHFLLAFECFSNAIFQLHSWLSMTVLFSVGHQFVNIRFCCQQLILIFIIGFSASFTAALLVSFDRLLSVLFPLCQVICAPHECVWGWAGDLSYFIFSAINFLTLVNYIIIWIVLKCHAVNNQNQG</sequence>
<dbReference type="InterPro" id="IPR017452">
    <property type="entry name" value="GPCR_Rhodpsn_7TM"/>
</dbReference>
<reference evidence="8" key="1">
    <citation type="submission" date="2016-11" db="UniProtKB">
        <authorList>
            <consortium name="WormBaseParasite"/>
        </authorList>
    </citation>
    <scope>IDENTIFICATION</scope>
</reference>
<feature type="transmembrane region" description="Helical" evidence="5">
    <location>
        <begin position="98"/>
        <end position="117"/>
    </location>
</feature>
<dbReference type="InterPro" id="IPR019424">
    <property type="entry name" value="7TM_GPCR_Srsx"/>
</dbReference>
<name>A0A1I8B5L4_MELHA</name>
<evidence type="ECO:0000256" key="3">
    <source>
        <dbReference type="ARBA" id="ARBA00022989"/>
    </source>
</evidence>
<dbReference type="Pfam" id="PF10320">
    <property type="entry name" value="7TM_GPCR_Srsx"/>
    <property type="match status" value="1"/>
</dbReference>
<evidence type="ECO:0000313" key="7">
    <source>
        <dbReference type="Proteomes" id="UP000095281"/>
    </source>
</evidence>
<organism evidence="7 8">
    <name type="scientific">Meloidogyne hapla</name>
    <name type="common">Root-knot nematode worm</name>
    <dbReference type="NCBI Taxonomy" id="6305"/>
    <lineage>
        <taxon>Eukaryota</taxon>
        <taxon>Metazoa</taxon>
        <taxon>Ecdysozoa</taxon>
        <taxon>Nematoda</taxon>
        <taxon>Chromadorea</taxon>
        <taxon>Rhabditida</taxon>
        <taxon>Tylenchina</taxon>
        <taxon>Tylenchomorpha</taxon>
        <taxon>Tylenchoidea</taxon>
        <taxon>Meloidogynidae</taxon>
        <taxon>Meloidogyninae</taxon>
        <taxon>Meloidogyne</taxon>
    </lineage>
</organism>
<dbReference type="PROSITE" id="PS50262">
    <property type="entry name" value="G_PROTEIN_RECEP_F1_2"/>
    <property type="match status" value="1"/>
</dbReference>
<dbReference type="WBParaSite" id="MhA1_Contig1433.frz3.gene8">
    <property type="protein sequence ID" value="MhA1_Contig1433.frz3.gene8"/>
    <property type="gene ID" value="MhA1_Contig1433.frz3.gene8"/>
</dbReference>
<evidence type="ECO:0000256" key="2">
    <source>
        <dbReference type="ARBA" id="ARBA00022692"/>
    </source>
</evidence>
<evidence type="ECO:0000256" key="1">
    <source>
        <dbReference type="ARBA" id="ARBA00004370"/>
    </source>
</evidence>
<keyword evidence="2 5" id="KW-0812">Transmembrane</keyword>
<comment type="subcellular location">
    <subcellularLocation>
        <location evidence="1">Membrane</location>
    </subcellularLocation>
</comment>
<keyword evidence="3 5" id="KW-1133">Transmembrane helix</keyword>
<protein>
    <submittedName>
        <fullName evidence="8">G_PROTEIN_RECEP_F1_2 domain-containing protein</fullName>
    </submittedName>
</protein>
<keyword evidence="7" id="KW-1185">Reference proteome</keyword>
<proteinExistence type="predicted"/>
<dbReference type="AlphaFoldDB" id="A0A1I8B5L4"/>
<evidence type="ECO:0000256" key="4">
    <source>
        <dbReference type="ARBA" id="ARBA00023136"/>
    </source>
</evidence>
<evidence type="ECO:0000259" key="6">
    <source>
        <dbReference type="PROSITE" id="PS50262"/>
    </source>
</evidence>
<evidence type="ECO:0000313" key="8">
    <source>
        <dbReference type="WBParaSite" id="MhA1_Contig1433.frz3.gene8"/>
    </source>
</evidence>
<feature type="domain" description="G-protein coupled receptors family 1 profile" evidence="6">
    <location>
        <begin position="38"/>
        <end position="128"/>
    </location>
</feature>
<keyword evidence="4 5" id="KW-0472">Membrane</keyword>
<evidence type="ECO:0000256" key="5">
    <source>
        <dbReference type="SAM" id="Phobius"/>
    </source>
</evidence>
<accession>A0A1I8B5L4</accession>
<dbReference type="SUPFAM" id="SSF81321">
    <property type="entry name" value="Family A G protein-coupled receptor-like"/>
    <property type="match status" value="1"/>
</dbReference>